<accession>A0A235FFD9</accession>
<keyword evidence="1" id="KW-0472">Membrane</keyword>
<comment type="caution">
    <text evidence="2">The sequence shown here is derived from an EMBL/GenBank/DDBJ whole genome shotgun (WGS) entry which is preliminary data.</text>
</comment>
<reference evidence="2 3" key="1">
    <citation type="submission" date="2017-07" db="EMBL/GenBank/DDBJ databases">
        <title>Fictibacillus sp. nov. GDSW-R2A3 Genome sequencing and assembly.</title>
        <authorList>
            <person name="Mayilraj S."/>
        </authorList>
    </citation>
    <scope>NUCLEOTIDE SEQUENCE [LARGE SCALE GENOMIC DNA]</scope>
    <source>
        <strain evidence="2 3">GDSW-R2A3</strain>
    </source>
</reference>
<keyword evidence="1" id="KW-1133">Transmembrane helix</keyword>
<dbReference type="OrthoDB" id="9811308at2"/>
<organism evidence="2 3">
    <name type="scientific">Fictibacillus aquaticus</name>
    <dbReference type="NCBI Taxonomy" id="2021314"/>
    <lineage>
        <taxon>Bacteria</taxon>
        <taxon>Bacillati</taxon>
        <taxon>Bacillota</taxon>
        <taxon>Bacilli</taxon>
        <taxon>Bacillales</taxon>
        <taxon>Fictibacillaceae</taxon>
        <taxon>Fictibacillus</taxon>
    </lineage>
</organism>
<dbReference type="InterPro" id="IPR008407">
    <property type="entry name" value="Brnchd-chn_aa_trnsp_AzlD"/>
</dbReference>
<evidence type="ECO:0000313" key="3">
    <source>
        <dbReference type="Proteomes" id="UP000215059"/>
    </source>
</evidence>
<proteinExistence type="predicted"/>
<dbReference type="RefSeq" id="WP_094251626.1">
    <property type="nucleotide sequence ID" value="NZ_JBHLXL010000001.1"/>
</dbReference>
<keyword evidence="3" id="KW-1185">Reference proteome</keyword>
<keyword evidence="1" id="KW-0812">Transmembrane</keyword>
<evidence type="ECO:0000313" key="2">
    <source>
        <dbReference type="EMBL" id="OYD59664.1"/>
    </source>
</evidence>
<dbReference type="Pfam" id="PF05437">
    <property type="entry name" value="AzlD"/>
    <property type="match status" value="1"/>
</dbReference>
<dbReference type="EMBL" id="NOII01000001">
    <property type="protein sequence ID" value="OYD59664.1"/>
    <property type="molecule type" value="Genomic_DNA"/>
</dbReference>
<dbReference type="Proteomes" id="UP000215059">
    <property type="component" value="Unassembled WGS sequence"/>
</dbReference>
<feature type="transmembrane region" description="Helical" evidence="1">
    <location>
        <begin position="6"/>
        <end position="27"/>
    </location>
</feature>
<dbReference type="AlphaFoldDB" id="A0A235FFD9"/>
<protein>
    <submittedName>
        <fullName evidence="2">Branched-chain amino acid transporter</fullName>
    </submittedName>
</protein>
<feature type="transmembrane region" description="Helical" evidence="1">
    <location>
        <begin position="65"/>
        <end position="98"/>
    </location>
</feature>
<gene>
    <name evidence="2" type="ORF">CGZ90_07190</name>
</gene>
<name>A0A235FFD9_9BACL</name>
<feature type="transmembrane region" description="Helical" evidence="1">
    <location>
        <begin position="39"/>
        <end position="59"/>
    </location>
</feature>
<sequence length="102" mass="10974">MPDSLIWLILGMGMATYLPRMLPLVWLRTDGLNPKLQGMLKNVPYAILGALIFPGVLTIKEDNLLFGAAGAAVAFLAAWIGFNVILVVVCSILALVFGSFIL</sequence>
<evidence type="ECO:0000256" key="1">
    <source>
        <dbReference type="SAM" id="Phobius"/>
    </source>
</evidence>